<dbReference type="InterPro" id="IPR032675">
    <property type="entry name" value="LRR_dom_sf"/>
</dbReference>
<keyword evidence="9" id="KW-0325">Glycoprotein</keyword>
<dbReference type="PANTHER" id="PTHR27000">
    <property type="entry name" value="LEUCINE-RICH REPEAT RECEPTOR-LIKE PROTEIN KINASE FAMILY PROTEIN-RELATED"/>
    <property type="match status" value="1"/>
</dbReference>
<dbReference type="Pfam" id="PF00560">
    <property type="entry name" value="LRR_1"/>
    <property type="match status" value="1"/>
</dbReference>
<keyword evidence="2" id="KW-0433">Leucine-rich repeat</keyword>
<evidence type="ECO:0000313" key="11">
    <source>
        <dbReference type="Proteomes" id="UP001188597"/>
    </source>
</evidence>
<dbReference type="InterPro" id="IPR001611">
    <property type="entry name" value="Leu-rich_rpt"/>
</dbReference>
<dbReference type="AlphaFoldDB" id="A0AA88VXZ3"/>
<dbReference type="EMBL" id="JAVXUP010001068">
    <property type="protein sequence ID" value="KAK3016435.1"/>
    <property type="molecule type" value="Genomic_DNA"/>
</dbReference>
<keyword evidence="6" id="KW-1133">Transmembrane helix</keyword>
<dbReference type="PANTHER" id="PTHR27000:SF775">
    <property type="entry name" value="PLANT INTRACELLULAR RAS-GROUP-RELATED LRR PROTEIN 3"/>
    <property type="match status" value="1"/>
</dbReference>
<evidence type="ECO:0000256" key="5">
    <source>
        <dbReference type="ARBA" id="ARBA00022737"/>
    </source>
</evidence>
<accession>A0AA88VXZ3</accession>
<keyword evidence="3" id="KW-0812">Transmembrane</keyword>
<keyword evidence="7" id="KW-0472">Membrane</keyword>
<proteinExistence type="predicted"/>
<dbReference type="SUPFAM" id="SSF52058">
    <property type="entry name" value="L domain-like"/>
    <property type="match status" value="1"/>
</dbReference>
<dbReference type="Gene3D" id="3.80.10.10">
    <property type="entry name" value="Ribonuclease Inhibitor"/>
    <property type="match status" value="2"/>
</dbReference>
<keyword evidence="11" id="KW-1185">Reference proteome</keyword>
<comment type="caution">
    <text evidence="10">The sequence shown here is derived from an EMBL/GenBank/DDBJ whole genome shotgun (WGS) entry which is preliminary data.</text>
</comment>
<protein>
    <submittedName>
        <fullName evidence="10">Uncharacterized protein</fullName>
    </submittedName>
</protein>
<keyword evidence="4" id="KW-0732">Signal</keyword>
<evidence type="ECO:0000256" key="9">
    <source>
        <dbReference type="ARBA" id="ARBA00023180"/>
    </source>
</evidence>
<evidence type="ECO:0000313" key="10">
    <source>
        <dbReference type="EMBL" id="KAK3016435.1"/>
    </source>
</evidence>
<sequence>MHDTSLVDLSHPSHSLILIPIPAYDREGPALSLWIRAADEGLCSALPLWTGAADDGLEPTDDSMASALTLDIRAAESSAVLSLLDTPDVLQRPSVKDSGLYMKGTLSPSRGSLHFLEVMVISGMQQIGGVISQSFSNLTRLTQLVLEDNALIGNIPSSLDLSDNLIMEGISNFFPKLSSWQNVKLSNNQLKFDLTKSTLPSGLSSLGIDSNLMFGSLSRIINGQTSSFVHTIDVSNNQISGNILESAEGFNLKLLNVAGNRITGQLPSSITNLVRLGRLDISINQITA</sequence>
<dbReference type="Proteomes" id="UP001188597">
    <property type="component" value="Unassembled WGS sequence"/>
</dbReference>
<evidence type="ECO:0000256" key="8">
    <source>
        <dbReference type="ARBA" id="ARBA00023170"/>
    </source>
</evidence>
<evidence type="ECO:0000256" key="2">
    <source>
        <dbReference type="ARBA" id="ARBA00022614"/>
    </source>
</evidence>
<keyword evidence="8" id="KW-0675">Receptor</keyword>
<reference evidence="10" key="1">
    <citation type="submission" date="2022-12" db="EMBL/GenBank/DDBJ databases">
        <title>Draft genome assemblies for two species of Escallonia (Escalloniales).</title>
        <authorList>
            <person name="Chanderbali A."/>
            <person name="Dervinis C."/>
            <person name="Anghel I."/>
            <person name="Soltis D."/>
            <person name="Soltis P."/>
            <person name="Zapata F."/>
        </authorList>
    </citation>
    <scope>NUCLEOTIDE SEQUENCE</scope>
    <source>
        <strain evidence="10">UCBG64.0493</strain>
        <tissue evidence="10">Leaf</tissue>
    </source>
</reference>
<comment type="subcellular location">
    <subcellularLocation>
        <location evidence="1">Membrane</location>
        <topology evidence="1">Single-pass type I membrane protein</topology>
    </subcellularLocation>
</comment>
<dbReference type="GO" id="GO:0016020">
    <property type="term" value="C:membrane"/>
    <property type="evidence" value="ECO:0007669"/>
    <property type="project" value="UniProtKB-SubCell"/>
</dbReference>
<evidence type="ECO:0000256" key="7">
    <source>
        <dbReference type="ARBA" id="ARBA00023136"/>
    </source>
</evidence>
<evidence type="ECO:0000256" key="4">
    <source>
        <dbReference type="ARBA" id="ARBA00022729"/>
    </source>
</evidence>
<name>A0AA88VXZ3_9ASTE</name>
<evidence type="ECO:0000256" key="6">
    <source>
        <dbReference type="ARBA" id="ARBA00022989"/>
    </source>
</evidence>
<evidence type="ECO:0000256" key="3">
    <source>
        <dbReference type="ARBA" id="ARBA00022692"/>
    </source>
</evidence>
<organism evidence="10 11">
    <name type="scientific">Escallonia herrerae</name>
    <dbReference type="NCBI Taxonomy" id="1293975"/>
    <lineage>
        <taxon>Eukaryota</taxon>
        <taxon>Viridiplantae</taxon>
        <taxon>Streptophyta</taxon>
        <taxon>Embryophyta</taxon>
        <taxon>Tracheophyta</taxon>
        <taxon>Spermatophyta</taxon>
        <taxon>Magnoliopsida</taxon>
        <taxon>eudicotyledons</taxon>
        <taxon>Gunneridae</taxon>
        <taxon>Pentapetalae</taxon>
        <taxon>asterids</taxon>
        <taxon>campanulids</taxon>
        <taxon>Escalloniales</taxon>
        <taxon>Escalloniaceae</taxon>
        <taxon>Escallonia</taxon>
    </lineage>
</organism>
<gene>
    <name evidence="10" type="ORF">RJ639_006268</name>
</gene>
<evidence type="ECO:0000256" key="1">
    <source>
        <dbReference type="ARBA" id="ARBA00004479"/>
    </source>
</evidence>
<keyword evidence="5" id="KW-0677">Repeat</keyword>